<reference evidence="5" key="2">
    <citation type="submission" date="2016-10" db="EMBL/GenBank/DDBJ databases">
        <authorList>
            <person name="de Groot N.N."/>
        </authorList>
    </citation>
    <scope>NUCLEOTIDE SEQUENCE [LARGE SCALE GENOMIC DNA]</scope>
    <source>
        <strain evidence="5">CDM_6</strain>
    </source>
</reference>
<dbReference type="Gene3D" id="3.40.30.10">
    <property type="entry name" value="Glutaredoxin"/>
    <property type="match status" value="1"/>
</dbReference>
<dbReference type="InterPro" id="IPR036249">
    <property type="entry name" value="Thioredoxin-like_sf"/>
</dbReference>
<dbReference type="Proteomes" id="UP000324021">
    <property type="component" value="Unassembled WGS sequence"/>
</dbReference>
<protein>
    <submittedName>
        <fullName evidence="5">Small redox-active disulfide protein 2</fullName>
    </submittedName>
</protein>
<dbReference type="EMBL" id="FMZP01000001">
    <property type="protein sequence ID" value="SDC09237.1"/>
    <property type="molecule type" value="Genomic_DNA"/>
</dbReference>
<reference evidence="6 7" key="1">
    <citation type="submission" date="2016-10" db="EMBL/GenBank/DDBJ databases">
        <authorList>
            <person name="Varghese N."/>
            <person name="Submissions S."/>
        </authorList>
    </citation>
    <scope>NUCLEOTIDE SEQUENCE [LARGE SCALE GENOMIC DNA]</scope>
    <source>
        <strain evidence="4 7">CDM_1</strain>
        <strain evidence="6">CDM_6</strain>
    </source>
</reference>
<dbReference type="PANTHER" id="PTHR36450:SF1">
    <property type="entry name" value="THIOREDOXIN"/>
    <property type="match status" value="1"/>
</dbReference>
<keyword evidence="6" id="KW-1185">Reference proteome</keyword>
<sequence length="80" mass="8809">MKIIVYGPGDCSNCSRLKEKAQNVVEENGFDADVEKEGDMAKLAEKGIMSTPGFEIDGEMVFSGSNPPEDQLQELIEERL</sequence>
<dbReference type="InterPro" id="IPR005243">
    <property type="entry name" value="THIRX-like_proc"/>
</dbReference>
<dbReference type="NCBIfam" id="TIGR00412">
    <property type="entry name" value="redox_disulf_2"/>
    <property type="match status" value="1"/>
</dbReference>
<dbReference type="Proteomes" id="UP000199320">
    <property type="component" value="Unassembled WGS sequence"/>
</dbReference>
<evidence type="ECO:0000256" key="1">
    <source>
        <dbReference type="ARBA" id="ARBA00007787"/>
    </source>
</evidence>
<dbReference type="STRING" id="392421.SAMN04488694_10224"/>
<dbReference type="EMBL" id="FOIC01000002">
    <property type="protein sequence ID" value="SES82460.1"/>
    <property type="molecule type" value="Genomic_DNA"/>
</dbReference>
<name>A0A1H9ZM83_9EURY</name>
<evidence type="ECO:0000313" key="6">
    <source>
        <dbReference type="Proteomes" id="UP000199320"/>
    </source>
</evidence>
<evidence type="ECO:0000259" key="3">
    <source>
        <dbReference type="Pfam" id="PF13192"/>
    </source>
</evidence>
<evidence type="ECO:0000313" key="4">
    <source>
        <dbReference type="EMBL" id="SDC09237.1"/>
    </source>
</evidence>
<gene>
    <name evidence="5" type="ORF">SAMN04488694_10224</name>
    <name evidence="4" type="ORF">SAMN05192552_1001349</name>
</gene>
<dbReference type="Pfam" id="PF13192">
    <property type="entry name" value="Thioredoxin_3"/>
    <property type="match status" value="1"/>
</dbReference>
<keyword evidence="2" id="KW-0813">Transport</keyword>
<keyword evidence="2" id="KW-0249">Electron transport</keyword>
<evidence type="ECO:0000313" key="7">
    <source>
        <dbReference type="Proteomes" id="UP000324021"/>
    </source>
</evidence>
<comment type="similarity">
    <text evidence="1">Belongs to the glutaredoxin family.</text>
</comment>
<proteinExistence type="inferred from homology"/>
<accession>A0A1H9ZM83</accession>
<dbReference type="InterPro" id="IPR012336">
    <property type="entry name" value="Thioredoxin-like_fold"/>
</dbReference>
<dbReference type="PANTHER" id="PTHR36450">
    <property type="entry name" value="THIOREDOXIN"/>
    <property type="match status" value="1"/>
</dbReference>
<dbReference type="OrthoDB" id="50016at2157"/>
<dbReference type="RefSeq" id="WP_092929523.1">
    <property type="nucleotide sequence ID" value="NZ_FMZP01000001.1"/>
</dbReference>
<evidence type="ECO:0000256" key="2">
    <source>
        <dbReference type="ARBA" id="ARBA00022982"/>
    </source>
</evidence>
<dbReference type="AlphaFoldDB" id="A0A1H9ZM83"/>
<evidence type="ECO:0000313" key="5">
    <source>
        <dbReference type="EMBL" id="SES82460.1"/>
    </source>
</evidence>
<organism evidence="5 6">
    <name type="scientific">Natrinema hispanicum</name>
    <dbReference type="NCBI Taxonomy" id="392421"/>
    <lineage>
        <taxon>Archaea</taxon>
        <taxon>Methanobacteriati</taxon>
        <taxon>Methanobacteriota</taxon>
        <taxon>Stenosarchaea group</taxon>
        <taxon>Halobacteria</taxon>
        <taxon>Halobacteriales</taxon>
        <taxon>Natrialbaceae</taxon>
        <taxon>Natrinema</taxon>
    </lineage>
</organism>
<dbReference type="SUPFAM" id="SSF52833">
    <property type="entry name" value="Thioredoxin-like"/>
    <property type="match status" value="1"/>
</dbReference>
<feature type="domain" description="Thioredoxin-like fold" evidence="3">
    <location>
        <begin position="1"/>
        <end position="77"/>
    </location>
</feature>